<dbReference type="RefSeq" id="WP_271139358.1">
    <property type="nucleotide sequence ID" value="NZ_JAPYYP010000002.1"/>
</dbReference>
<keyword evidence="4" id="KW-0378">Hydrolase</keyword>
<evidence type="ECO:0000256" key="3">
    <source>
        <dbReference type="ARBA" id="ARBA00022750"/>
    </source>
</evidence>
<dbReference type="PRINTS" id="PR00446">
    <property type="entry name" value="HYDRGNUPTAKE"/>
</dbReference>
<keyword evidence="3" id="KW-0064">Aspartyl protease</keyword>
<evidence type="ECO:0000313" key="6">
    <source>
        <dbReference type="Proteomes" id="UP001151071"/>
    </source>
</evidence>
<dbReference type="InterPro" id="IPR023430">
    <property type="entry name" value="Pept_HybD-like_dom_sf"/>
</dbReference>
<name>A0A9X3Z1U7_9BACL</name>
<sequence>MKRIVVLGLGNILLEDDGIGVYLVEDLSKRDPIKHVEYIVGETDVPFSLEMTRHADLLIIVDAVLTGKKPGQVTVFPCKREQGFEKGISMHNLHFLEEALRVQRSWEGIIIGVEAESMGHHLGLSPILQEKYLEIMRKVNEIIQTIASNQMIAPK</sequence>
<protein>
    <submittedName>
        <fullName evidence="5">Hydrogenase maturation protease</fullName>
    </submittedName>
</protein>
<accession>A0A9X3Z1U7</accession>
<dbReference type="PANTHER" id="PTHR30302">
    <property type="entry name" value="HYDROGENASE 1 MATURATION PROTEASE"/>
    <property type="match status" value="1"/>
</dbReference>
<dbReference type="InterPro" id="IPR000671">
    <property type="entry name" value="Peptidase_A31"/>
</dbReference>
<dbReference type="AlphaFoldDB" id="A0A9X3Z1U7"/>
<dbReference type="GO" id="GO:0004190">
    <property type="term" value="F:aspartic-type endopeptidase activity"/>
    <property type="evidence" value="ECO:0007669"/>
    <property type="project" value="UniProtKB-KW"/>
</dbReference>
<keyword evidence="2 5" id="KW-0645">Protease</keyword>
<dbReference type="GO" id="GO:0016485">
    <property type="term" value="P:protein processing"/>
    <property type="evidence" value="ECO:0007669"/>
    <property type="project" value="TreeGrafter"/>
</dbReference>
<gene>
    <name evidence="5" type="ORF">O3V59_01805</name>
</gene>
<dbReference type="Gene3D" id="3.40.50.1450">
    <property type="entry name" value="HybD-like"/>
    <property type="match status" value="1"/>
</dbReference>
<organism evidence="5 6">
    <name type="scientific">Brevibacillus thermoruber</name>
    <dbReference type="NCBI Taxonomy" id="33942"/>
    <lineage>
        <taxon>Bacteria</taxon>
        <taxon>Bacillati</taxon>
        <taxon>Bacillota</taxon>
        <taxon>Bacilli</taxon>
        <taxon>Bacillales</taxon>
        <taxon>Paenibacillaceae</taxon>
        <taxon>Brevibacillus</taxon>
    </lineage>
</organism>
<evidence type="ECO:0000256" key="4">
    <source>
        <dbReference type="ARBA" id="ARBA00022801"/>
    </source>
</evidence>
<evidence type="ECO:0000256" key="1">
    <source>
        <dbReference type="ARBA" id="ARBA00006814"/>
    </source>
</evidence>
<dbReference type="SUPFAM" id="SSF53163">
    <property type="entry name" value="HybD-like"/>
    <property type="match status" value="1"/>
</dbReference>
<dbReference type="Proteomes" id="UP001151071">
    <property type="component" value="Unassembled WGS sequence"/>
</dbReference>
<evidence type="ECO:0000313" key="5">
    <source>
        <dbReference type="EMBL" id="MDA5107086.1"/>
    </source>
</evidence>
<proteinExistence type="inferred from homology"/>
<dbReference type="NCBIfam" id="TIGR00072">
    <property type="entry name" value="hydrog_prot"/>
    <property type="match status" value="1"/>
</dbReference>
<evidence type="ECO:0000256" key="2">
    <source>
        <dbReference type="ARBA" id="ARBA00022670"/>
    </source>
</evidence>
<comment type="caution">
    <text evidence="5">The sequence shown here is derived from an EMBL/GenBank/DDBJ whole genome shotgun (WGS) entry which is preliminary data.</text>
</comment>
<dbReference type="CDD" id="cd00518">
    <property type="entry name" value="H2MP"/>
    <property type="match status" value="1"/>
</dbReference>
<dbReference type="EMBL" id="JAPYYP010000002">
    <property type="protein sequence ID" value="MDA5107086.1"/>
    <property type="molecule type" value="Genomic_DNA"/>
</dbReference>
<keyword evidence="6" id="KW-1185">Reference proteome</keyword>
<comment type="similarity">
    <text evidence="1">Belongs to the peptidase A31 family.</text>
</comment>
<dbReference type="PANTHER" id="PTHR30302:SF1">
    <property type="entry name" value="HYDROGENASE 2 MATURATION PROTEASE"/>
    <property type="match status" value="1"/>
</dbReference>
<reference evidence="5" key="1">
    <citation type="submission" date="2022-12" db="EMBL/GenBank/DDBJ databases">
        <title>Draft genome sequence of the thermophilic strain Brevibacillus thermoruber HT42, isolated from Los Humeros, Puebla, Mexico, with biotechnological potential.</title>
        <authorList>
            <person name="Lara Sanchez J."/>
            <person name="Solis Palacios R."/>
            <person name="Bustos Baena A.S."/>
            <person name="Ruz Baez A.E."/>
            <person name="Espinosa Luna G."/>
            <person name="Oliart Ros R.M."/>
        </authorList>
    </citation>
    <scope>NUCLEOTIDE SEQUENCE</scope>
    <source>
        <strain evidence="5">HT42</strain>
    </source>
</reference>
<dbReference type="Pfam" id="PF01750">
    <property type="entry name" value="HycI"/>
    <property type="match status" value="1"/>
</dbReference>
<dbReference type="GO" id="GO:0008047">
    <property type="term" value="F:enzyme activator activity"/>
    <property type="evidence" value="ECO:0007669"/>
    <property type="project" value="InterPro"/>
</dbReference>